<feature type="compositionally biased region" description="Basic and acidic residues" evidence="1">
    <location>
        <begin position="180"/>
        <end position="191"/>
    </location>
</feature>
<protein>
    <submittedName>
        <fullName evidence="2">Uncharacterized protein</fullName>
    </submittedName>
</protein>
<gene>
    <name evidence="2" type="ORF">DTER00134_LOCUS3179</name>
</gene>
<feature type="compositionally biased region" description="Basic and acidic residues" evidence="1">
    <location>
        <begin position="88"/>
        <end position="97"/>
    </location>
</feature>
<dbReference type="EMBL" id="HBIP01006222">
    <property type="protein sequence ID" value="CAE0488116.1"/>
    <property type="molecule type" value="Transcribed_RNA"/>
</dbReference>
<organism evidence="2">
    <name type="scientific">Dunaliella tertiolecta</name>
    <name type="common">Green alga</name>
    <dbReference type="NCBI Taxonomy" id="3047"/>
    <lineage>
        <taxon>Eukaryota</taxon>
        <taxon>Viridiplantae</taxon>
        <taxon>Chlorophyta</taxon>
        <taxon>core chlorophytes</taxon>
        <taxon>Chlorophyceae</taxon>
        <taxon>CS clade</taxon>
        <taxon>Chlamydomonadales</taxon>
        <taxon>Dunaliellaceae</taxon>
        <taxon>Dunaliella</taxon>
    </lineage>
</organism>
<feature type="compositionally biased region" description="Polar residues" evidence="1">
    <location>
        <begin position="41"/>
        <end position="58"/>
    </location>
</feature>
<evidence type="ECO:0000313" key="2">
    <source>
        <dbReference type="EMBL" id="CAE0488116.1"/>
    </source>
</evidence>
<feature type="compositionally biased region" description="Low complexity" evidence="1">
    <location>
        <begin position="205"/>
        <end position="226"/>
    </location>
</feature>
<sequence length="234" mass="24170">MAEEEGEGMDGWADGSSSPSLPNSPSVVQPVEHAVNGGNDDAQQNSSKPDQALSSAPESTDFAADPDTCAEQMHGAVEAASAQSQRGGEAHGERPENEEQSSASHNVQEPEESPPGNAHSLEKMASQDATDSKQSREAAALSQEAAAVPTAAAAAAAAATPDQQGLAAAEAAGGGPAPEESSREQAEERSCAEGPKGGAAEAEEQQQQQQEQQLQRQQQQQQQEPQLYAGGYLW</sequence>
<reference evidence="2" key="1">
    <citation type="submission" date="2021-01" db="EMBL/GenBank/DDBJ databases">
        <authorList>
            <person name="Corre E."/>
            <person name="Pelletier E."/>
            <person name="Niang G."/>
            <person name="Scheremetjew M."/>
            <person name="Finn R."/>
            <person name="Kale V."/>
            <person name="Holt S."/>
            <person name="Cochrane G."/>
            <person name="Meng A."/>
            <person name="Brown T."/>
            <person name="Cohen L."/>
        </authorList>
    </citation>
    <scope>NUCLEOTIDE SEQUENCE</scope>
    <source>
        <strain evidence="2">CCMP1320</strain>
    </source>
</reference>
<accession>A0A7S3QP52</accession>
<evidence type="ECO:0000256" key="1">
    <source>
        <dbReference type="SAM" id="MobiDB-lite"/>
    </source>
</evidence>
<dbReference type="AlphaFoldDB" id="A0A7S3QP52"/>
<proteinExistence type="predicted"/>
<feature type="compositionally biased region" description="Low complexity" evidence="1">
    <location>
        <begin position="137"/>
        <end position="171"/>
    </location>
</feature>
<name>A0A7S3QP52_DUNTE</name>
<feature type="compositionally biased region" description="Low complexity" evidence="1">
    <location>
        <begin position="16"/>
        <end position="31"/>
    </location>
</feature>
<feature type="region of interest" description="Disordered" evidence="1">
    <location>
        <begin position="1"/>
        <end position="234"/>
    </location>
</feature>